<evidence type="ECO:0000313" key="1">
    <source>
        <dbReference type="EMBL" id="CDG04512.1"/>
    </source>
</evidence>
<gene>
    <name evidence="1" type="ORF">O9U_12805</name>
</gene>
<dbReference type="AlphaFoldDB" id="S6FT56"/>
<dbReference type="Proteomes" id="UP000015361">
    <property type="component" value="Unassembled WGS sequence"/>
</dbReference>
<reference evidence="1 2" key="1">
    <citation type="journal article" date="2013" name="Appl. Environ. Microbiol.">
        <title>The Carbohydrate Metabolism Signature of Lactococcus lactis Strain A12 Reveals Its Sourdough Ecosystem Origin.</title>
        <authorList>
            <person name="Passerini D."/>
            <person name="Coddeville M."/>
            <person name="Le Bourgeois P."/>
            <person name="Loubiere P."/>
            <person name="Ritzenthaler P."/>
            <person name="Fontagne-Faucher C."/>
            <person name="Daveran-Mingot M.L."/>
            <person name="Cocaign-Bousquet M."/>
        </authorList>
    </citation>
    <scope>NUCLEOTIDE SEQUENCE [LARGE SCALE GENOMIC DNA]</scope>
    <source>
        <strain evidence="1 2">A12</strain>
    </source>
</reference>
<organism evidence="1 2">
    <name type="scientific">Lactococcus lactis subsp. lactis A12</name>
    <dbReference type="NCBI Taxonomy" id="1137134"/>
    <lineage>
        <taxon>Bacteria</taxon>
        <taxon>Bacillati</taxon>
        <taxon>Bacillota</taxon>
        <taxon>Bacilli</taxon>
        <taxon>Lactobacillales</taxon>
        <taxon>Streptococcaceae</taxon>
        <taxon>Lactococcus</taxon>
    </lineage>
</organism>
<proteinExistence type="predicted"/>
<accession>S6FT56</accession>
<evidence type="ECO:0000313" key="2">
    <source>
        <dbReference type="Proteomes" id="UP000015361"/>
    </source>
</evidence>
<sequence>MRRPAPLSATQKALSKKVEIGLSETLAILVEEWFVRMLIKCCGAVL</sequence>
<protein>
    <submittedName>
        <fullName evidence="1">Uncharacterized protein</fullName>
    </submittedName>
</protein>
<dbReference type="EMBL" id="CBLU010000011">
    <property type="protein sequence ID" value="CDG04512.1"/>
    <property type="molecule type" value="Genomic_DNA"/>
</dbReference>
<comment type="caution">
    <text evidence="1">The sequence shown here is derived from an EMBL/GenBank/DDBJ whole genome shotgun (WGS) entry which is preliminary data.</text>
</comment>
<name>S6FT56_LACLL</name>